<dbReference type="SUPFAM" id="SSF52374">
    <property type="entry name" value="Nucleotidylyl transferase"/>
    <property type="match status" value="1"/>
</dbReference>
<dbReference type="Pfam" id="PF01588">
    <property type="entry name" value="tRNA_bind"/>
    <property type="match status" value="1"/>
</dbReference>
<comment type="cofactor">
    <cofactor evidence="16">
        <name>Zn(2+)</name>
        <dbReference type="ChEBI" id="CHEBI:29105"/>
    </cofactor>
    <text evidence="16">Binds 1 zinc ion per subunit.</text>
</comment>
<keyword evidence="9 16" id="KW-0547">Nucleotide-binding</keyword>
<comment type="subunit">
    <text evidence="4 16">Homodimer.</text>
</comment>
<dbReference type="PRINTS" id="PR01041">
    <property type="entry name" value="TRNASYNTHMET"/>
</dbReference>
<feature type="domain" description="TRNA-binding" evidence="17">
    <location>
        <begin position="630"/>
        <end position="736"/>
    </location>
</feature>
<evidence type="ECO:0000256" key="8">
    <source>
        <dbReference type="ARBA" id="ARBA00022723"/>
    </source>
</evidence>
<feature type="binding site" evidence="16">
    <location>
        <position position="172"/>
    </location>
    <ligand>
        <name>Zn(2+)</name>
        <dbReference type="ChEBI" id="CHEBI:29105"/>
    </ligand>
</feature>
<keyword evidence="12 16" id="KW-0694">RNA-binding</keyword>
<name>A0A7X4GNA3_9BURK</name>
<sequence length="736" mass="81653">MLFFHPQSATTMTRKLFVTTALPYANAAFHIGHMMEYIQADIWVRFQRMQRDGGAAREVHFVGADDTHGTPIMIAAEKEGITPQEFVAKIAAGRAQYLDGFHIAFDNWYSTDSPENVELSQGIYRKLRDAGLIQTKTVDRFFDPVKGMFLADRNIKGECPKCGAKDQYGDNCEVCGAAYQPTDLVNPFSVFTNATPVLKPSEQYFFKLSDKRCYEFLKEWLNTPGRLQPEMVNKVSEWLGEAGEKLADWDISRDAPYFGIPIPDAPGKYFYVWLDAPVGYLASLKNYFGKKGLDYDAFLKDPEAEQIHFIGKDIVSFHLLFWPAMLKFADHPTIERMRVAVHGHLTVNNEKMSKSRGTGISPLRYLNLGMNPEWLRYYIAFKLNSKVEDLDFTGEDFVARVNSDLIGKYVNIASRCAGFIAKKFDGKLATSLSENAQSWIKRALVTADGVERQANIAANFESREFGKALREIMEIADFANQYVDENKPWILAKDESKTAELHDVCTTALILFRQLSILMSPVLPGVAANVAKFLNDEQFDWTQTDVASGVVSSAMLGRTIGAYSHLMTRVDPKMIEDLFDAPAAGAAAGTAPAAAPAVKAEKPAKAKAAPAVAVTETGIEVIAPEISVDDFFKVDLRIAKIVNCEHVEGSDKLLRLTLDAGEGRLRNVFSGIKSMYQPEDLIGKLTVLVANLAPRKMKFGVSEGMVMAASAVDEKTKPGIYILNPWPGAEPGMRIS</sequence>
<dbReference type="AlphaFoldDB" id="A0A7X4GNA3"/>
<dbReference type="FunFam" id="2.40.50.140:FF:000042">
    <property type="entry name" value="Methionine--tRNA ligase"/>
    <property type="match status" value="1"/>
</dbReference>
<dbReference type="NCBIfam" id="TIGR00398">
    <property type="entry name" value="metG"/>
    <property type="match status" value="1"/>
</dbReference>
<dbReference type="Gene3D" id="1.10.730.10">
    <property type="entry name" value="Isoleucyl-tRNA Synthetase, Domain 1"/>
    <property type="match status" value="1"/>
</dbReference>
<dbReference type="InterPro" id="IPR001412">
    <property type="entry name" value="aa-tRNA-synth_I_CS"/>
</dbReference>
<dbReference type="NCBIfam" id="TIGR00399">
    <property type="entry name" value="metG_C_term"/>
    <property type="match status" value="1"/>
</dbReference>
<accession>A0A7X4GNA3</accession>
<keyword evidence="10 16" id="KW-0862">Zinc</keyword>
<comment type="function">
    <text evidence="1 16">Is required not only for elongation of protein synthesis but also for the initiation of all mRNA translation through initiator tRNA(fMet) aminoacylation.</text>
</comment>
<proteinExistence type="inferred from homology"/>
<evidence type="ECO:0000259" key="17">
    <source>
        <dbReference type="PROSITE" id="PS50886"/>
    </source>
</evidence>
<evidence type="ECO:0000256" key="14">
    <source>
        <dbReference type="ARBA" id="ARBA00023146"/>
    </source>
</evidence>
<evidence type="ECO:0000256" key="3">
    <source>
        <dbReference type="ARBA" id="ARBA00008258"/>
    </source>
</evidence>
<keyword evidence="11 16" id="KW-0067">ATP-binding</keyword>
<protein>
    <recommendedName>
        <fullName evidence="16">Methionine--tRNA ligase</fullName>
        <ecNumber evidence="16">6.1.1.10</ecNumber>
    </recommendedName>
    <alternativeName>
        <fullName evidence="16">Methionyl-tRNA synthetase</fullName>
        <shortName evidence="16">MetRS</shortName>
    </alternativeName>
</protein>
<evidence type="ECO:0000313" key="19">
    <source>
        <dbReference type="Proteomes" id="UP000450012"/>
    </source>
</evidence>
<feature type="binding site" evidence="16">
    <location>
        <position position="354"/>
    </location>
    <ligand>
        <name>ATP</name>
        <dbReference type="ChEBI" id="CHEBI:30616"/>
    </ligand>
</feature>
<dbReference type="InterPro" id="IPR041872">
    <property type="entry name" value="Anticodon_Met"/>
</dbReference>
<evidence type="ECO:0000256" key="11">
    <source>
        <dbReference type="ARBA" id="ARBA00022840"/>
    </source>
</evidence>
<feature type="binding site" evidence="16">
    <location>
        <position position="175"/>
    </location>
    <ligand>
        <name>Zn(2+)</name>
        <dbReference type="ChEBI" id="CHEBI:29105"/>
    </ligand>
</feature>
<keyword evidence="8 16" id="KW-0479">Metal-binding</keyword>
<dbReference type="PROSITE" id="PS50886">
    <property type="entry name" value="TRBD"/>
    <property type="match status" value="1"/>
</dbReference>
<organism evidence="18 19">
    <name type="scientific">Duganella rivi</name>
    <dbReference type="NCBI Taxonomy" id="2666083"/>
    <lineage>
        <taxon>Bacteria</taxon>
        <taxon>Pseudomonadati</taxon>
        <taxon>Pseudomonadota</taxon>
        <taxon>Betaproteobacteria</taxon>
        <taxon>Burkholderiales</taxon>
        <taxon>Oxalobacteraceae</taxon>
        <taxon>Telluria group</taxon>
        <taxon>Duganella</taxon>
    </lineage>
</organism>
<dbReference type="Gene3D" id="3.40.50.620">
    <property type="entry name" value="HUPs"/>
    <property type="match status" value="1"/>
</dbReference>
<evidence type="ECO:0000256" key="4">
    <source>
        <dbReference type="ARBA" id="ARBA00011738"/>
    </source>
</evidence>
<keyword evidence="7 16" id="KW-0436">Ligase</keyword>
<comment type="catalytic activity">
    <reaction evidence="15 16">
        <text>tRNA(Met) + L-methionine + ATP = L-methionyl-tRNA(Met) + AMP + diphosphate</text>
        <dbReference type="Rhea" id="RHEA:13481"/>
        <dbReference type="Rhea" id="RHEA-COMP:9667"/>
        <dbReference type="Rhea" id="RHEA-COMP:9698"/>
        <dbReference type="ChEBI" id="CHEBI:30616"/>
        <dbReference type="ChEBI" id="CHEBI:33019"/>
        <dbReference type="ChEBI" id="CHEBI:57844"/>
        <dbReference type="ChEBI" id="CHEBI:78442"/>
        <dbReference type="ChEBI" id="CHEBI:78530"/>
        <dbReference type="ChEBI" id="CHEBI:456215"/>
        <dbReference type="EC" id="6.1.1.10"/>
    </reaction>
</comment>
<dbReference type="GO" id="GO:0006431">
    <property type="term" value="P:methionyl-tRNA aminoacylation"/>
    <property type="evidence" value="ECO:0007669"/>
    <property type="project" value="UniProtKB-UniRule"/>
</dbReference>
<dbReference type="GO" id="GO:0005524">
    <property type="term" value="F:ATP binding"/>
    <property type="evidence" value="ECO:0007669"/>
    <property type="project" value="UniProtKB-UniRule"/>
</dbReference>
<dbReference type="CDD" id="cd02800">
    <property type="entry name" value="tRNA_bind_EcMetRS_like"/>
    <property type="match status" value="1"/>
</dbReference>
<dbReference type="InterPro" id="IPR002547">
    <property type="entry name" value="tRNA-bd_dom"/>
</dbReference>
<comment type="caution">
    <text evidence="18">The sequence shown here is derived from an EMBL/GenBank/DDBJ whole genome shotgun (WGS) entry which is preliminary data.</text>
</comment>
<dbReference type="SUPFAM" id="SSF50249">
    <property type="entry name" value="Nucleic acid-binding proteins"/>
    <property type="match status" value="1"/>
</dbReference>
<dbReference type="RefSeq" id="WP_161013154.1">
    <property type="nucleotide sequence ID" value="NZ_WWCK01000002.1"/>
</dbReference>
<dbReference type="PROSITE" id="PS00178">
    <property type="entry name" value="AA_TRNA_LIGASE_I"/>
    <property type="match status" value="1"/>
</dbReference>
<dbReference type="InterPro" id="IPR012340">
    <property type="entry name" value="NA-bd_OB-fold"/>
</dbReference>
<evidence type="ECO:0000313" key="18">
    <source>
        <dbReference type="EMBL" id="MYM66596.1"/>
    </source>
</evidence>
<evidence type="ECO:0000256" key="16">
    <source>
        <dbReference type="HAMAP-Rule" id="MF_00098"/>
    </source>
</evidence>
<dbReference type="FunFam" id="2.20.28.20:FF:000001">
    <property type="entry name" value="Methionine--tRNA ligase"/>
    <property type="match status" value="1"/>
</dbReference>
<dbReference type="GO" id="GO:0004825">
    <property type="term" value="F:methionine-tRNA ligase activity"/>
    <property type="evidence" value="ECO:0007669"/>
    <property type="project" value="UniProtKB-UniRule"/>
</dbReference>
<dbReference type="InterPro" id="IPR014729">
    <property type="entry name" value="Rossmann-like_a/b/a_fold"/>
</dbReference>
<dbReference type="InterPro" id="IPR004495">
    <property type="entry name" value="Met-tRNA-synth_bsu_C"/>
</dbReference>
<evidence type="ECO:0000256" key="10">
    <source>
        <dbReference type="ARBA" id="ARBA00022833"/>
    </source>
</evidence>
<dbReference type="InterPro" id="IPR029038">
    <property type="entry name" value="MetRS_Zn"/>
</dbReference>
<dbReference type="GO" id="GO:0046872">
    <property type="term" value="F:metal ion binding"/>
    <property type="evidence" value="ECO:0007669"/>
    <property type="project" value="UniProtKB-KW"/>
</dbReference>
<evidence type="ECO:0000256" key="12">
    <source>
        <dbReference type="ARBA" id="ARBA00022884"/>
    </source>
</evidence>
<dbReference type="SUPFAM" id="SSF47323">
    <property type="entry name" value="Anticodon-binding domain of a subclass of class I aminoacyl-tRNA synthetases"/>
    <property type="match status" value="1"/>
</dbReference>
<dbReference type="EMBL" id="WWCK01000002">
    <property type="protein sequence ID" value="MYM66596.1"/>
    <property type="molecule type" value="Genomic_DNA"/>
</dbReference>
<keyword evidence="13 16" id="KW-0648">Protein biosynthesis</keyword>
<evidence type="ECO:0000256" key="2">
    <source>
        <dbReference type="ARBA" id="ARBA00004496"/>
    </source>
</evidence>
<evidence type="ECO:0000256" key="6">
    <source>
        <dbReference type="ARBA" id="ARBA00022555"/>
    </source>
</evidence>
<dbReference type="PANTHER" id="PTHR45765">
    <property type="entry name" value="METHIONINE--TRNA LIGASE"/>
    <property type="match status" value="1"/>
</dbReference>
<feature type="binding site" evidence="16">
    <location>
        <position position="162"/>
    </location>
    <ligand>
        <name>Zn(2+)</name>
        <dbReference type="ChEBI" id="CHEBI:29105"/>
    </ligand>
</feature>
<gene>
    <name evidence="16 18" type="primary">metG</name>
    <name evidence="18" type="ORF">GTP45_07050</name>
</gene>
<dbReference type="Pfam" id="PF19303">
    <property type="entry name" value="Anticodon_3"/>
    <property type="match status" value="1"/>
</dbReference>
<keyword evidence="5 16" id="KW-0963">Cytoplasm</keyword>
<dbReference type="InterPro" id="IPR014758">
    <property type="entry name" value="Met-tRNA_synth"/>
</dbReference>
<evidence type="ECO:0000256" key="9">
    <source>
        <dbReference type="ARBA" id="ARBA00022741"/>
    </source>
</evidence>
<evidence type="ECO:0000256" key="15">
    <source>
        <dbReference type="ARBA" id="ARBA00047364"/>
    </source>
</evidence>
<dbReference type="InterPro" id="IPR033911">
    <property type="entry name" value="MetRS_core"/>
</dbReference>
<dbReference type="Gene3D" id="2.40.50.140">
    <property type="entry name" value="Nucleic acid-binding proteins"/>
    <property type="match status" value="1"/>
</dbReference>
<feature type="short sequence motif" description="'KMSKS' region" evidence="16">
    <location>
        <begin position="351"/>
        <end position="355"/>
    </location>
</feature>
<dbReference type="GO" id="GO:0000049">
    <property type="term" value="F:tRNA binding"/>
    <property type="evidence" value="ECO:0007669"/>
    <property type="project" value="UniProtKB-UniRule"/>
</dbReference>
<dbReference type="Pfam" id="PF09334">
    <property type="entry name" value="tRNA-synt_1g"/>
    <property type="match status" value="1"/>
</dbReference>
<dbReference type="SUPFAM" id="SSF57770">
    <property type="entry name" value="Methionyl-tRNA synthetase (MetRS), Zn-domain"/>
    <property type="match status" value="1"/>
</dbReference>
<evidence type="ECO:0000256" key="13">
    <source>
        <dbReference type="ARBA" id="ARBA00022917"/>
    </source>
</evidence>
<keyword evidence="19" id="KW-1185">Reference proteome</keyword>
<dbReference type="HAMAP" id="MF_00098">
    <property type="entry name" value="Met_tRNA_synth_type1"/>
    <property type="match status" value="1"/>
</dbReference>
<keyword evidence="6 16" id="KW-0820">tRNA-binding</keyword>
<feature type="short sequence motif" description="'HIGH' region" evidence="16">
    <location>
        <begin position="23"/>
        <end position="33"/>
    </location>
</feature>
<dbReference type="Gene3D" id="2.20.28.20">
    <property type="entry name" value="Methionyl-tRNA synthetase, Zn-domain"/>
    <property type="match status" value="1"/>
</dbReference>
<dbReference type="InterPro" id="IPR015413">
    <property type="entry name" value="Methionyl/Leucyl_tRNA_Synth"/>
</dbReference>
<dbReference type="Proteomes" id="UP000450012">
    <property type="component" value="Unassembled WGS sequence"/>
</dbReference>
<dbReference type="CDD" id="cd07957">
    <property type="entry name" value="Anticodon_Ia_Met"/>
    <property type="match status" value="1"/>
</dbReference>
<comment type="similarity">
    <text evidence="3 16">Belongs to the class-I aminoacyl-tRNA synthetase family. MetG type 1 subfamily.</text>
</comment>
<comment type="subcellular location">
    <subcellularLocation>
        <location evidence="2 16">Cytoplasm</location>
    </subcellularLocation>
</comment>
<dbReference type="InterPro" id="IPR023458">
    <property type="entry name" value="Met-tRNA_ligase_1"/>
</dbReference>
<feature type="binding site" evidence="16">
    <location>
        <position position="159"/>
    </location>
    <ligand>
        <name>Zn(2+)</name>
        <dbReference type="ChEBI" id="CHEBI:29105"/>
    </ligand>
</feature>
<evidence type="ECO:0000256" key="1">
    <source>
        <dbReference type="ARBA" id="ARBA00003314"/>
    </source>
</evidence>
<dbReference type="NCBIfam" id="NF001100">
    <property type="entry name" value="PRK00133.1"/>
    <property type="match status" value="1"/>
</dbReference>
<dbReference type="PANTHER" id="PTHR45765:SF1">
    <property type="entry name" value="METHIONINE--TRNA LIGASE, CYTOPLASMIC"/>
    <property type="match status" value="1"/>
</dbReference>
<reference evidence="18 19" key="1">
    <citation type="submission" date="2019-12" db="EMBL/GenBank/DDBJ databases">
        <title>Novel species isolated from a subtropical stream in China.</title>
        <authorList>
            <person name="Lu H."/>
        </authorList>
    </citation>
    <scope>NUCLEOTIDE SEQUENCE [LARGE SCALE GENOMIC DNA]</scope>
    <source>
        <strain evidence="18 19">FT55W</strain>
    </source>
</reference>
<evidence type="ECO:0000256" key="7">
    <source>
        <dbReference type="ARBA" id="ARBA00022598"/>
    </source>
</evidence>
<dbReference type="InterPro" id="IPR009080">
    <property type="entry name" value="tRNAsynth_Ia_anticodon-bd"/>
</dbReference>
<dbReference type="GO" id="GO:0005829">
    <property type="term" value="C:cytosol"/>
    <property type="evidence" value="ECO:0007669"/>
    <property type="project" value="TreeGrafter"/>
</dbReference>
<keyword evidence="14 16" id="KW-0030">Aminoacyl-tRNA synthetase</keyword>
<evidence type="ECO:0000256" key="5">
    <source>
        <dbReference type="ARBA" id="ARBA00022490"/>
    </source>
</evidence>
<dbReference type="EC" id="6.1.1.10" evidence="16"/>